<keyword evidence="5 8" id="KW-0326">Glycosidase</keyword>
<comment type="similarity">
    <text evidence="2">Belongs to the glycosyl hydrolase 2 family.</text>
</comment>
<dbReference type="Pfam" id="PF02837">
    <property type="entry name" value="Glyco_hydro_2_N"/>
    <property type="match status" value="1"/>
</dbReference>
<dbReference type="SUPFAM" id="SSF74650">
    <property type="entry name" value="Galactose mutarotase-like"/>
    <property type="match status" value="1"/>
</dbReference>
<name>A0A644W1L5_9ZZZZ</name>
<dbReference type="GO" id="GO:0004565">
    <property type="term" value="F:beta-galactosidase activity"/>
    <property type="evidence" value="ECO:0007669"/>
    <property type="project" value="UniProtKB-EC"/>
</dbReference>
<protein>
    <recommendedName>
        <fullName evidence="3">beta-galactosidase</fullName>
        <ecNumber evidence="3">3.2.1.23</ecNumber>
    </recommendedName>
    <alternativeName>
        <fullName evidence="6">Lactase</fullName>
    </alternativeName>
</protein>
<comment type="caution">
    <text evidence="8">The sequence shown here is derived from an EMBL/GenBank/DDBJ whole genome shotgun (WGS) entry which is preliminary data.</text>
</comment>
<sequence length="1055" mass="120248">MGTINYYLIINNSITNNFMRRVAFFFCALFVFVCMQGQTNFWENPTLVNENVEKARATFVPYQKSELALTGDKFKTPFVHSLNGTWRFKFSVKPSERPLDFYKTTYCDNDWSDIKVPSNWEMEGFGIPVYTNVPYIFPHNPPYQDNEDVPVGSYRTTFTVPAGWNGRETILHFESIAGAATVWVNGERVGYSKASKTAAEFNISKYLKTGKNQLAVEVFKWSDASYLEDQDFWRLAGIERDVYLISRPKVSLEDFFAVGDLDKSYKNGIFSMDVNVRNFNDAAAAGYSVVVGLTDAAGKTVFTKTLGVPSIAAKSEQKVSFKQSVASPKLWSAEYPNLYNLTVTLKDAQGKTAEFTAAKTGFRKIEMKNGQVWINGTPIIIRGTNIHEHHPKTGHTVDQATRIEDIRLMKLNNINAIRMSHYPQSIEMFKLCDQYGLYVIDEANIEVHGLDGFDRSRHPSFIKEWLGQHMDRTIRMVERDKNHPSIIGWSTGNESDFGPNYIETYNWMKQRDPSRTVQCERADENQYTDIIAWMYTSPQRLQAYADRKDTNRPWILCEYAHAMGNSTGNFQEYWDIILKSPNLQGGFIWDWVDQGLEAIDPNGRKYFYYGGDMGGDRWVHQENFCANGLISADRTPHPGLIEVKKTYQGIYFEADDLLKGKIKLVNHFQFTDLNRYNYQWSFQVNDKVVDSGTFNAAGKPGSVTPVTINLPSYTPKAGEEYFLNVCALEKEGTELVPVGHVVASEQLQLPASNYFEVNRKADGTLKISKDDKDLKFESGSVQGTISLQRGLLTSYKKDGKTLLTSAPVPNFWRAPTDNDFGENLQHRTNVWRTAGEIRNLVSAEVKDQTADGVEVVCKFKIAYLDVDYTMSYFIRNDGAVEVTGSMDMGTKELPELPRFGMKMQLPESFDQVSYYGRGPLENYWDRKRASFVGRYDAKVKDLGFNYIRPQENGNRADIRKVSFVNPEGVGVQIEAVGQPINFTARHNFDEDFDPGLTKKQQHISDIDRRDLVAVNIDLQQRGLGGDTSWGARPMDKYRLMDKKYSFSYLIRPFVK</sequence>
<dbReference type="SUPFAM" id="SSF49785">
    <property type="entry name" value="Galactose-binding domain-like"/>
    <property type="match status" value="1"/>
</dbReference>
<dbReference type="Gene3D" id="3.20.20.80">
    <property type="entry name" value="Glycosidases"/>
    <property type="match status" value="1"/>
</dbReference>
<dbReference type="InterPro" id="IPR036156">
    <property type="entry name" value="Beta-gal/glucu_dom_sf"/>
</dbReference>
<feature type="domain" description="Beta galactosidase small chain/" evidence="7">
    <location>
        <begin position="775"/>
        <end position="1051"/>
    </location>
</feature>
<dbReference type="InterPro" id="IPR006101">
    <property type="entry name" value="Glyco_hydro_2"/>
</dbReference>
<dbReference type="Pfam" id="PF16353">
    <property type="entry name" value="LacZ_4"/>
    <property type="match status" value="1"/>
</dbReference>
<dbReference type="EMBL" id="VSSQ01000557">
    <property type="protein sequence ID" value="MPL97468.1"/>
    <property type="molecule type" value="Genomic_DNA"/>
</dbReference>
<dbReference type="InterPro" id="IPR014718">
    <property type="entry name" value="GH-type_carb-bd"/>
</dbReference>
<organism evidence="8">
    <name type="scientific">bioreactor metagenome</name>
    <dbReference type="NCBI Taxonomy" id="1076179"/>
    <lineage>
        <taxon>unclassified sequences</taxon>
        <taxon>metagenomes</taxon>
        <taxon>ecological metagenomes</taxon>
    </lineage>
</organism>
<dbReference type="PANTHER" id="PTHR46323">
    <property type="entry name" value="BETA-GALACTOSIDASE"/>
    <property type="match status" value="1"/>
</dbReference>
<dbReference type="Gene3D" id="2.60.40.10">
    <property type="entry name" value="Immunoglobulins"/>
    <property type="match status" value="2"/>
</dbReference>
<proteinExistence type="inferred from homology"/>
<dbReference type="InterPro" id="IPR008979">
    <property type="entry name" value="Galactose-bd-like_sf"/>
</dbReference>
<dbReference type="InterPro" id="IPR006104">
    <property type="entry name" value="Glyco_hydro_2_N"/>
</dbReference>
<dbReference type="InterPro" id="IPR050347">
    <property type="entry name" value="Bact_Beta-galactosidase"/>
</dbReference>
<comment type="catalytic activity">
    <reaction evidence="1">
        <text>Hydrolysis of terminal non-reducing beta-D-galactose residues in beta-D-galactosides.</text>
        <dbReference type="EC" id="3.2.1.23"/>
    </reaction>
</comment>
<dbReference type="GO" id="GO:0005990">
    <property type="term" value="P:lactose catabolic process"/>
    <property type="evidence" value="ECO:0007669"/>
    <property type="project" value="TreeGrafter"/>
</dbReference>
<dbReference type="SUPFAM" id="SSF49303">
    <property type="entry name" value="beta-Galactosidase/glucuronidase domain"/>
    <property type="match status" value="2"/>
</dbReference>
<dbReference type="Gene3D" id="2.60.120.260">
    <property type="entry name" value="Galactose-binding domain-like"/>
    <property type="match status" value="1"/>
</dbReference>
<dbReference type="SUPFAM" id="SSF51445">
    <property type="entry name" value="(Trans)glycosidases"/>
    <property type="match status" value="1"/>
</dbReference>
<evidence type="ECO:0000256" key="1">
    <source>
        <dbReference type="ARBA" id="ARBA00001412"/>
    </source>
</evidence>
<dbReference type="PRINTS" id="PR00132">
    <property type="entry name" value="GLHYDRLASE2"/>
</dbReference>
<evidence type="ECO:0000256" key="5">
    <source>
        <dbReference type="ARBA" id="ARBA00023295"/>
    </source>
</evidence>
<accession>A0A644W1L5</accession>
<dbReference type="GO" id="GO:0030246">
    <property type="term" value="F:carbohydrate binding"/>
    <property type="evidence" value="ECO:0007669"/>
    <property type="project" value="InterPro"/>
</dbReference>
<gene>
    <name evidence="8" type="primary">lacZ_12</name>
    <name evidence="8" type="ORF">SDC9_43659</name>
</gene>
<dbReference type="SMART" id="SM01038">
    <property type="entry name" value="Bgal_small_N"/>
    <property type="match status" value="1"/>
</dbReference>
<evidence type="ECO:0000256" key="2">
    <source>
        <dbReference type="ARBA" id="ARBA00007401"/>
    </source>
</evidence>
<evidence type="ECO:0000259" key="7">
    <source>
        <dbReference type="SMART" id="SM01038"/>
    </source>
</evidence>
<dbReference type="InterPro" id="IPR011013">
    <property type="entry name" value="Gal_mutarotase_sf_dom"/>
</dbReference>
<evidence type="ECO:0000256" key="6">
    <source>
        <dbReference type="ARBA" id="ARBA00032230"/>
    </source>
</evidence>
<evidence type="ECO:0000313" key="8">
    <source>
        <dbReference type="EMBL" id="MPL97468.1"/>
    </source>
</evidence>
<dbReference type="InterPro" id="IPR006103">
    <property type="entry name" value="Glyco_hydro_2_cat"/>
</dbReference>
<dbReference type="Pfam" id="PF00703">
    <property type="entry name" value="Glyco_hydro_2"/>
    <property type="match status" value="1"/>
</dbReference>
<dbReference type="InterPro" id="IPR032312">
    <property type="entry name" value="LacZ_4"/>
</dbReference>
<keyword evidence="4 8" id="KW-0378">Hydrolase</keyword>
<dbReference type="EC" id="3.2.1.23" evidence="3"/>
<dbReference type="Gene3D" id="2.70.98.10">
    <property type="match status" value="1"/>
</dbReference>
<dbReference type="GO" id="GO:0009341">
    <property type="term" value="C:beta-galactosidase complex"/>
    <property type="evidence" value="ECO:0007669"/>
    <property type="project" value="InterPro"/>
</dbReference>
<dbReference type="InterPro" id="IPR006102">
    <property type="entry name" value="Ig-like_GH2"/>
</dbReference>
<reference evidence="8" key="1">
    <citation type="submission" date="2019-08" db="EMBL/GenBank/DDBJ databases">
        <authorList>
            <person name="Kucharzyk K."/>
            <person name="Murdoch R.W."/>
            <person name="Higgins S."/>
            <person name="Loffler F."/>
        </authorList>
    </citation>
    <scope>NUCLEOTIDE SEQUENCE</scope>
</reference>
<dbReference type="Pfam" id="PF02836">
    <property type="entry name" value="Glyco_hydro_2_C"/>
    <property type="match status" value="1"/>
</dbReference>
<evidence type="ECO:0000256" key="4">
    <source>
        <dbReference type="ARBA" id="ARBA00022801"/>
    </source>
</evidence>
<dbReference type="PANTHER" id="PTHR46323:SF2">
    <property type="entry name" value="BETA-GALACTOSIDASE"/>
    <property type="match status" value="1"/>
</dbReference>
<dbReference type="InterPro" id="IPR004199">
    <property type="entry name" value="B-gal_small/dom_5"/>
</dbReference>
<evidence type="ECO:0000256" key="3">
    <source>
        <dbReference type="ARBA" id="ARBA00012756"/>
    </source>
</evidence>
<dbReference type="Pfam" id="PF02929">
    <property type="entry name" value="Bgal_small_N"/>
    <property type="match status" value="1"/>
</dbReference>
<dbReference type="InterPro" id="IPR017853">
    <property type="entry name" value="GH"/>
</dbReference>
<dbReference type="AlphaFoldDB" id="A0A644W1L5"/>
<dbReference type="InterPro" id="IPR013783">
    <property type="entry name" value="Ig-like_fold"/>
</dbReference>